<evidence type="ECO:0000256" key="4">
    <source>
        <dbReference type="RuleBase" id="RU000509"/>
    </source>
</evidence>
<dbReference type="SUPFAM" id="SSF51445">
    <property type="entry name" value="(Trans)glycosidases"/>
    <property type="match status" value="1"/>
</dbReference>
<reference evidence="7" key="1">
    <citation type="submission" date="2013-01" db="EMBL/GenBank/DDBJ databases">
        <title>Draft Genome Sequence of a Mulberry Tree, Morus notabilis C.K. Schneid.</title>
        <authorList>
            <person name="He N."/>
            <person name="Zhao S."/>
        </authorList>
    </citation>
    <scope>NUCLEOTIDE SEQUENCE</scope>
</reference>
<evidence type="ECO:0000256" key="2">
    <source>
        <dbReference type="ARBA" id="ARBA00023277"/>
    </source>
</evidence>
<evidence type="ECO:0000313" key="6">
    <source>
        <dbReference type="EMBL" id="EXC03995.1"/>
    </source>
</evidence>
<dbReference type="STRING" id="981085.W9S1E7"/>
<dbReference type="EMBL" id="KE345425">
    <property type="protein sequence ID" value="EXC03995.1"/>
    <property type="molecule type" value="Genomic_DNA"/>
</dbReference>
<proteinExistence type="inferred from homology"/>
<gene>
    <name evidence="6" type="ORF">L484_002643</name>
</gene>
<dbReference type="eggNOG" id="ENOG502QW2E">
    <property type="taxonomic scope" value="Eukaryota"/>
</dbReference>
<keyword evidence="4" id="KW-0326">Glycosidase</keyword>
<dbReference type="PANTHER" id="PTHR31352">
    <property type="entry name" value="BETA-AMYLASE 1, CHLOROPLASTIC"/>
    <property type="match status" value="1"/>
</dbReference>
<dbReference type="Pfam" id="PF01373">
    <property type="entry name" value="Glyco_hydro_14"/>
    <property type="match status" value="1"/>
</dbReference>
<dbReference type="Gene3D" id="3.20.20.80">
    <property type="entry name" value="Glycosidases"/>
    <property type="match status" value="1"/>
</dbReference>
<feature type="compositionally biased region" description="Basic and acidic residues" evidence="5">
    <location>
        <begin position="11"/>
        <end position="20"/>
    </location>
</feature>
<evidence type="ECO:0000256" key="3">
    <source>
        <dbReference type="ARBA" id="ARBA00023326"/>
    </source>
</evidence>
<name>W9S1E7_9ROSA</name>
<dbReference type="EC" id="3.2.1.2" evidence="4"/>
<dbReference type="InterPro" id="IPR017853">
    <property type="entry name" value="GH"/>
</dbReference>
<keyword evidence="7" id="KW-1185">Reference proteome</keyword>
<dbReference type="GO" id="GO:0016161">
    <property type="term" value="F:beta-amylase activity"/>
    <property type="evidence" value="ECO:0007669"/>
    <property type="project" value="UniProtKB-EC"/>
</dbReference>
<keyword evidence="3 4" id="KW-0624">Polysaccharide degradation</keyword>
<protein>
    <recommendedName>
        <fullName evidence="4">Beta-amylase</fullName>
        <ecNumber evidence="4">3.2.1.2</ecNumber>
    </recommendedName>
</protein>
<organism evidence="6 7">
    <name type="scientific">Morus notabilis</name>
    <dbReference type="NCBI Taxonomy" id="981085"/>
    <lineage>
        <taxon>Eukaryota</taxon>
        <taxon>Viridiplantae</taxon>
        <taxon>Streptophyta</taxon>
        <taxon>Embryophyta</taxon>
        <taxon>Tracheophyta</taxon>
        <taxon>Spermatophyta</taxon>
        <taxon>Magnoliopsida</taxon>
        <taxon>eudicotyledons</taxon>
        <taxon>Gunneridae</taxon>
        <taxon>Pentapetalae</taxon>
        <taxon>rosids</taxon>
        <taxon>fabids</taxon>
        <taxon>Rosales</taxon>
        <taxon>Moraceae</taxon>
        <taxon>Moreae</taxon>
        <taxon>Morus</taxon>
    </lineage>
</organism>
<dbReference type="GO" id="GO:0000272">
    <property type="term" value="P:polysaccharide catabolic process"/>
    <property type="evidence" value="ECO:0007669"/>
    <property type="project" value="UniProtKB-KW"/>
</dbReference>
<dbReference type="AlphaFoldDB" id="W9S1E7"/>
<evidence type="ECO:0000256" key="5">
    <source>
        <dbReference type="SAM" id="MobiDB-lite"/>
    </source>
</evidence>
<comment type="similarity">
    <text evidence="1 4">Belongs to the glycosyl hydrolase 14 family.</text>
</comment>
<evidence type="ECO:0000256" key="1">
    <source>
        <dbReference type="ARBA" id="ARBA00005652"/>
    </source>
</evidence>
<dbReference type="PRINTS" id="PR00750">
    <property type="entry name" value="BETAAMYLASE"/>
</dbReference>
<evidence type="ECO:0000313" key="7">
    <source>
        <dbReference type="Proteomes" id="UP000030645"/>
    </source>
</evidence>
<dbReference type="Proteomes" id="UP000030645">
    <property type="component" value="Unassembled WGS sequence"/>
</dbReference>
<comment type="catalytic activity">
    <reaction evidence="4">
        <text>Hydrolysis of (1-&gt;4)-alpha-D-glucosidic linkages in polysaccharides so as to remove successive maltose units from the non-reducing ends of the chains.</text>
        <dbReference type="EC" id="3.2.1.2"/>
    </reaction>
</comment>
<sequence length="341" mass="37990">MKAEQGNNPGDEGRTEIDSSKQKQRGIFRCVRTARTVVNAVYWWYKTPSHAAELTSGYYNPTNQDGYSPVFEVLKKHGVTVKFVCSGLQMSTQDSNEFLADPEGLSWQVCNSAWDRGLTIAGENLLSCYEREGYMRIVEMAKPRNDPDRRHFSFFVYQQPSPLVQGTMCFSELDYFIKSMHGGSGGHVINSVDGGLKLFPYSFVNHPLPIHCRFSLKCRRHHINAATKSSQKENQSRHFIEHHICLGLMISAMGALSLACQEKLGFCVVVFLSKTNKRNDIVVEDEDLILRSPSPTDEIALPSTLFTPAVTHRTATAAAAAAADEIATFNGGSNGKRRQTD</sequence>
<accession>W9S1E7</accession>
<keyword evidence="2 4" id="KW-0119">Carbohydrate metabolism</keyword>
<dbReference type="InterPro" id="IPR001554">
    <property type="entry name" value="Glyco_hydro_14"/>
</dbReference>
<feature type="region of interest" description="Disordered" evidence="5">
    <location>
        <begin position="1"/>
        <end position="20"/>
    </location>
</feature>
<keyword evidence="4" id="KW-0378">Hydrolase</keyword>
<dbReference type="PANTHER" id="PTHR31352:SF8">
    <property type="entry name" value="BETA-AMYLASE 8"/>
    <property type="match status" value="1"/>
</dbReference>